<feature type="domain" description="Xylose isomerase-like TIM barrel" evidence="1">
    <location>
        <begin position="45"/>
        <end position="274"/>
    </location>
</feature>
<dbReference type="KEGG" id="pye:A6J80_21490"/>
<name>A0A1V0GYI7_9RHOB</name>
<gene>
    <name evidence="2" type="ORF">A6J80_21490</name>
</gene>
<dbReference type="Pfam" id="PF01261">
    <property type="entry name" value="AP_endonuc_2"/>
    <property type="match status" value="1"/>
</dbReference>
<evidence type="ECO:0000313" key="3">
    <source>
        <dbReference type="Proteomes" id="UP000191257"/>
    </source>
</evidence>
<geneLocation type="plasmid" evidence="2 3">
    <name>unnamed4</name>
</geneLocation>
<organism evidence="2 3">
    <name type="scientific">Paracoccus yeei</name>
    <dbReference type="NCBI Taxonomy" id="147645"/>
    <lineage>
        <taxon>Bacteria</taxon>
        <taxon>Pseudomonadati</taxon>
        <taxon>Pseudomonadota</taxon>
        <taxon>Alphaproteobacteria</taxon>
        <taxon>Rhodobacterales</taxon>
        <taxon>Paracoccaceae</taxon>
        <taxon>Paracoccus</taxon>
    </lineage>
</organism>
<keyword evidence="2" id="KW-0540">Nuclease</keyword>
<evidence type="ECO:0000313" key="2">
    <source>
        <dbReference type="EMBL" id="ARC38936.2"/>
    </source>
</evidence>
<dbReference type="EMBL" id="CP020444">
    <property type="protein sequence ID" value="ARC38936.2"/>
    <property type="molecule type" value="Genomic_DNA"/>
</dbReference>
<dbReference type="InterPro" id="IPR013022">
    <property type="entry name" value="Xyl_isomerase-like_TIM-brl"/>
</dbReference>
<evidence type="ECO:0000259" key="1">
    <source>
        <dbReference type="Pfam" id="PF01261"/>
    </source>
</evidence>
<keyword evidence="3" id="KW-1185">Reference proteome</keyword>
<dbReference type="InterPro" id="IPR050312">
    <property type="entry name" value="IolE/XylAMocC-like"/>
</dbReference>
<dbReference type="PANTHER" id="PTHR12110:SF52">
    <property type="entry name" value="XYLOSE ISOMERASE"/>
    <property type="match status" value="1"/>
</dbReference>
<keyword evidence="2" id="KW-0378">Hydrolase</keyword>
<dbReference type="SUPFAM" id="SSF51658">
    <property type="entry name" value="Xylose isomerase-like"/>
    <property type="match status" value="1"/>
</dbReference>
<protein>
    <submittedName>
        <fullName evidence="2">Endonuclease</fullName>
    </submittedName>
</protein>
<keyword evidence="2" id="KW-0255">Endonuclease</keyword>
<dbReference type="AlphaFoldDB" id="A0A1V0GYI7"/>
<dbReference type="GO" id="GO:0004519">
    <property type="term" value="F:endonuclease activity"/>
    <property type="evidence" value="ECO:0007669"/>
    <property type="project" value="UniProtKB-KW"/>
</dbReference>
<dbReference type="Gene3D" id="3.20.20.150">
    <property type="entry name" value="Divalent-metal-dependent TIM barrel enzymes"/>
    <property type="match status" value="1"/>
</dbReference>
<accession>A0A1V0GYI7</accession>
<sequence length="289" mass="31444">MAVLDTKSAARPALEAGISAARLSLNTATVREQWNLKECVEGCLRHGLGGIAPWRDKIHEAGLDEAARMIRGNELRVSGLCRGGWYTAEGALTDAVIDDNKRAIDEAVAIGAECLVMVVGGLPEGSKDIVGARGIVTEGLAKTLDYARTVDMPIAIEPLHPMYAADRACVNTLGQALDICDQLGSGIGAAVDVYHVWWDPDLLPQLRRAGQERILAFHICDWLVPTRDLLTDRGMMGDGVIDLRGLRAAVEAESFTGLNEVEIFSELNWWKRDPDEVLQTLIERGRTCC</sequence>
<dbReference type="InterPro" id="IPR036237">
    <property type="entry name" value="Xyl_isomerase-like_sf"/>
</dbReference>
<dbReference type="RefSeq" id="WP_105291664.1">
    <property type="nucleotide sequence ID" value="NZ_CAWMZI010000005.1"/>
</dbReference>
<keyword evidence="2" id="KW-0614">Plasmid</keyword>
<dbReference type="PANTHER" id="PTHR12110">
    <property type="entry name" value="HYDROXYPYRUVATE ISOMERASE"/>
    <property type="match status" value="1"/>
</dbReference>
<proteinExistence type="predicted"/>
<reference evidence="2" key="1">
    <citation type="submission" date="2017-12" db="EMBL/GenBank/DDBJ databases">
        <title>FDA dAtabase for Regulatory Grade micrObial Sequences (FDA-ARGOS): Supporting development and validation of Infectious Disease Dx tests.</title>
        <authorList>
            <person name="Campos J."/>
            <person name="Goldberg B."/>
            <person name="Tallon L."/>
            <person name="Sadzewicz L."/>
            <person name="Sengamalay N."/>
            <person name="Ott S."/>
            <person name="Godinez A."/>
            <person name="Nagaraj S."/>
            <person name="Vyas G."/>
            <person name="Aluvathingal J."/>
            <person name="Nadendla S."/>
            <person name="Geyer C."/>
            <person name="Nandy P."/>
            <person name="Hobson J."/>
            <person name="Sichtig H."/>
        </authorList>
    </citation>
    <scope>NUCLEOTIDE SEQUENCE</scope>
    <source>
        <strain evidence="2">FDAARGOS_252</strain>
        <plasmid evidence="2">unnamed4</plasmid>
    </source>
</reference>
<dbReference type="Proteomes" id="UP000191257">
    <property type="component" value="Plasmid unnamed4"/>
</dbReference>